<keyword evidence="1" id="KW-0732">Signal</keyword>
<dbReference type="PANTHER" id="PTHR11878">
    <property type="entry name" value="SODIUM/CALCIUM EXCHANGER"/>
    <property type="match status" value="1"/>
</dbReference>
<name>A0AA35XJA2_GEOBA</name>
<dbReference type="GO" id="GO:0007154">
    <property type="term" value="P:cell communication"/>
    <property type="evidence" value="ECO:0007669"/>
    <property type="project" value="InterPro"/>
</dbReference>
<feature type="domain" description="Calx-beta" evidence="6">
    <location>
        <begin position="191"/>
        <end position="296"/>
    </location>
</feature>
<feature type="domain" description="Calx-beta" evidence="6">
    <location>
        <begin position="1150"/>
        <end position="1250"/>
    </location>
</feature>
<evidence type="ECO:0000313" key="8">
    <source>
        <dbReference type="Proteomes" id="UP001174909"/>
    </source>
</evidence>
<feature type="domain" description="Calx-beta" evidence="6">
    <location>
        <begin position="543"/>
        <end position="646"/>
    </location>
</feature>
<keyword evidence="5" id="KW-0472">Membrane</keyword>
<dbReference type="InterPro" id="IPR003644">
    <property type="entry name" value="Calx_beta"/>
</dbReference>
<keyword evidence="3" id="KW-0106">Calcium</keyword>
<dbReference type="EMBL" id="CASHTH010004057">
    <property type="protein sequence ID" value="CAI8052977.1"/>
    <property type="molecule type" value="Genomic_DNA"/>
</dbReference>
<feature type="domain" description="Calx-beta" evidence="6">
    <location>
        <begin position="795"/>
        <end position="896"/>
    </location>
</feature>
<feature type="domain" description="Calx-beta" evidence="6">
    <location>
        <begin position="1029"/>
        <end position="1133"/>
    </location>
</feature>
<keyword evidence="4" id="KW-0406">Ion transport</keyword>
<proteinExistence type="predicted"/>
<feature type="domain" description="Calx-beta" evidence="6">
    <location>
        <begin position="73"/>
        <end position="176"/>
    </location>
</feature>
<keyword evidence="4" id="KW-0813">Transport</keyword>
<dbReference type="SMART" id="SM00237">
    <property type="entry name" value="Calx_beta"/>
    <property type="match status" value="10"/>
</dbReference>
<protein>
    <submittedName>
        <fullName evidence="7">Extracellular matrix protein 3</fullName>
    </submittedName>
</protein>
<sequence length="1481" mass="155325">ASLTYSTVDGAAAAPADFTTTSGTLTVTDDNPVQCVSIAIIDDIDDEEDSECFAFTVSVVTALEGVSLGTSQATICITDNDATDVTMGLSQTIYSVQEEDSFALVCTAVISGSTAGRSIDINYQTTDGDAQASSDYIAASGNFDMTDTNTVQCIPISIISDSVTETDEECFTFTISTTSTSPGLIVSPTTATICIREPEEVGLEPVTIGLKQSFYSTLEGEGLVEICVSAVFGDFSGSNFTINYTTADAQAEAPSDYVAVSGSVEISESQTSQCVSVSTVIDSVEEGEECFLVSFSSSSSDFTLQSPSVATVCIRDAPTVTPVSIGLQMTEYSVIEPEDYQFVCAEVQSGDVAGRDIEIDFVVEDSDGAMTQNGTLLFTDDATIQCVAVSVSSVSAGSTDESCLTLTLSPTTTVTGLTISPDVATVCVTSADDGDTSVIVGIEQGFYSAKENDGPKQICVEAVSGDINGRNILVDFMTIDGSAKAPGDFASTRGTLQLTEYNSVQCVNISIENDNEDEQEQECFVFTITSMALEDVVLSTASATICIFDDDATQVTVGLQDISYEVVEDDRFVIVCTAVLSGDTAGRTIITAYQTSNGNAIASDDYTAVSGNFDMTDTNTVQCIPISIISDSVTETDEECFTFTISTTSTAPGLTLSPTSATICISDQQEGVTVGLQQSYYMTVEGEGPVEICLGLLSGDITGSTFIIDYNTINGLAEAPLDYVMQSGSLTISEAQTSDCLSISIVADVVEEPDMECFVVRFSSTASGLNLSPSIATVCINEGLRSPYFYSVCSLALKKLAGPRAVLSLMPPVVLEGQTAQACLSLTRLDRLSETANITLSTTGVGSTATGGSDYIAASQEFQIGSGIAETQVCLPVMTLEDELVEDPETLSVVVTGLTAGVSFTGSPATLLIHSNEAVYYQLVETVYAVQENISSFQVTVELAPSSGDLLEDVTLYVSSVGGSAMELLDYRALDSIPLVFAAGSTSGDSLRFSVEIVDDSLVEGSEQFLVTVTDSTASAIPVAGQDTLSVAIIDNDFEINAGFAVLEYTAEEGVGLLAVCLEVFGLDTLSQASLVRITTVPGTAEASLDYAMLDTVVVFPSGSTSGDMQCINVTILDDDVIEGTETFTLQASTVEATSLIAIDPSLSETTVSIADSEMVNFRIVSPSRVSEDIGRVEVCVEQMNGELGEEIQVNVRTTPTGTNASVSDYESTQFQLAFPAGVRGPRSKCGAITVTDDLLVEGDESVALMAGFLQSSSRISLVSNTASIIVTDNDYVIYGWENPEYKVVEDSESLAVHLCLVPESGTLTFPVEISVTSIPISATEGEDYERVSESVLMEAGFKPGACSPLTLSVIKDGVLESDETVQLSATDTSSRAIPSSNNGATTLITITDDDSACRQELEAARSSDCGQSASSSANSAGVGGGVVGGFVAGVLITIVLAVIILFLIGWKCIPRVKEPKVEEDFATGLRNQTFEEYSNM</sequence>
<dbReference type="SUPFAM" id="SSF141072">
    <property type="entry name" value="CalX-like"/>
    <property type="match status" value="11"/>
</dbReference>
<feature type="domain" description="Calx-beta" evidence="6">
    <location>
        <begin position="426"/>
        <end position="529"/>
    </location>
</feature>
<dbReference type="PANTHER" id="PTHR11878:SF65">
    <property type="entry name" value="NA_CA-EXCHANGE PROTEIN, ISOFORM G"/>
    <property type="match status" value="1"/>
</dbReference>
<dbReference type="GO" id="GO:0030001">
    <property type="term" value="P:metal ion transport"/>
    <property type="evidence" value="ECO:0007669"/>
    <property type="project" value="TreeGrafter"/>
</dbReference>
<evidence type="ECO:0000256" key="3">
    <source>
        <dbReference type="ARBA" id="ARBA00022837"/>
    </source>
</evidence>
<feature type="domain" description="Calx-beta" evidence="6">
    <location>
        <begin position="1267"/>
        <end position="1369"/>
    </location>
</feature>
<dbReference type="Proteomes" id="UP001174909">
    <property type="component" value="Unassembled WGS sequence"/>
</dbReference>
<dbReference type="Gene3D" id="2.60.40.2030">
    <property type="match status" value="11"/>
</dbReference>
<evidence type="ECO:0000256" key="4">
    <source>
        <dbReference type="ARBA" id="ARBA00023065"/>
    </source>
</evidence>
<dbReference type="Pfam" id="PF03160">
    <property type="entry name" value="Calx-beta"/>
    <property type="match status" value="9"/>
</dbReference>
<evidence type="ECO:0000259" key="6">
    <source>
        <dbReference type="SMART" id="SM00237"/>
    </source>
</evidence>
<feature type="domain" description="Calx-beta" evidence="6">
    <location>
        <begin position="661"/>
        <end position="763"/>
    </location>
</feature>
<evidence type="ECO:0000256" key="1">
    <source>
        <dbReference type="ARBA" id="ARBA00022729"/>
    </source>
</evidence>
<dbReference type="InterPro" id="IPR051171">
    <property type="entry name" value="CaCA"/>
</dbReference>
<dbReference type="InterPro" id="IPR038081">
    <property type="entry name" value="CalX-like_sf"/>
</dbReference>
<dbReference type="GO" id="GO:0016020">
    <property type="term" value="C:membrane"/>
    <property type="evidence" value="ECO:0007669"/>
    <property type="project" value="InterPro"/>
</dbReference>
<evidence type="ECO:0000256" key="5">
    <source>
        <dbReference type="SAM" id="Phobius"/>
    </source>
</evidence>
<reference evidence="7" key="1">
    <citation type="submission" date="2023-03" db="EMBL/GenBank/DDBJ databases">
        <authorList>
            <person name="Steffen K."/>
            <person name="Cardenas P."/>
        </authorList>
    </citation>
    <scope>NUCLEOTIDE SEQUENCE</scope>
</reference>
<feature type="non-terminal residue" evidence="7">
    <location>
        <position position="1481"/>
    </location>
</feature>
<organism evidence="7 8">
    <name type="scientific">Geodia barretti</name>
    <name type="common">Barrett's horny sponge</name>
    <dbReference type="NCBI Taxonomy" id="519541"/>
    <lineage>
        <taxon>Eukaryota</taxon>
        <taxon>Metazoa</taxon>
        <taxon>Porifera</taxon>
        <taxon>Demospongiae</taxon>
        <taxon>Heteroscleromorpha</taxon>
        <taxon>Tetractinellida</taxon>
        <taxon>Astrophorina</taxon>
        <taxon>Geodiidae</taxon>
        <taxon>Geodia</taxon>
    </lineage>
</organism>
<keyword evidence="8" id="KW-1185">Reference proteome</keyword>
<evidence type="ECO:0000313" key="7">
    <source>
        <dbReference type="EMBL" id="CAI8052977.1"/>
    </source>
</evidence>
<keyword evidence="5" id="KW-0812">Transmembrane</keyword>
<comment type="caution">
    <text evidence="7">The sequence shown here is derived from an EMBL/GenBank/DDBJ whole genome shotgun (WGS) entry which is preliminary data.</text>
</comment>
<gene>
    <name evidence="7" type="ORF">GBAR_LOCUS28985</name>
</gene>
<keyword evidence="5" id="KW-1133">Transmembrane helix</keyword>
<feature type="domain" description="Calx-beta" evidence="6">
    <location>
        <begin position="909"/>
        <end position="1014"/>
    </location>
</feature>
<accession>A0AA35XJA2</accession>
<evidence type="ECO:0000256" key="2">
    <source>
        <dbReference type="ARBA" id="ARBA00022737"/>
    </source>
</evidence>
<feature type="transmembrane region" description="Helical" evidence="5">
    <location>
        <begin position="1427"/>
        <end position="1451"/>
    </location>
</feature>
<keyword evidence="2" id="KW-0677">Repeat</keyword>